<dbReference type="GO" id="GO:0008094">
    <property type="term" value="F:ATP-dependent activity, acting on DNA"/>
    <property type="evidence" value="ECO:0007669"/>
    <property type="project" value="TreeGrafter"/>
</dbReference>
<dbReference type="Gene3D" id="3.40.50.300">
    <property type="entry name" value="P-loop containing nucleotide triphosphate hydrolases"/>
    <property type="match status" value="1"/>
</dbReference>
<keyword evidence="5" id="KW-1185">Reference proteome</keyword>
<dbReference type="InterPro" id="IPR050628">
    <property type="entry name" value="SNF2_RAD54_helicase_TF"/>
</dbReference>
<keyword evidence="1" id="KW-0547">Nucleotide-binding</keyword>
<dbReference type="InterPro" id="IPR049730">
    <property type="entry name" value="SNF2/RAD54-like_C"/>
</dbReference>
<dbReference type="OrthoDB" id="448448at2759"/>
<keyword evidence="2" id="KW-0378">Hydrolase</keyword>
<evidence type="ECO:0000313" key="4">
    <source>
        <dbReference type="EMBL" id="KAF2788972.1"/>
    </source>
</evidence>
<dbReference type="InterPro" id="IPR027417">
    <property type="entry name" value="P-loop_NTPase"/>
</dbReference>
<organism evidence="4 5">
    <name type="scientific">Melanomma pulvis-pyrius CBS 109.77</name>
    <dbReference type="NCBI Taxonomy" id="1314802"/>
    <lineage>
        <taxon>Eukaryota</taxon>
        <taxon>Fungi</taxon>
        <taxon>Dikarya</taxon>
        <taxon>Ascomycota</taxon>
        <taxon>Pezizomycotina</taxon>
        <taxon>Dothideomycetes</taxon>
        <taxon>Pleosporomycetidae</taxon>
        <taxon>Pleosporales</taxon>
        <taxon>Melanommataceae</taxon>
        <taxon>Melanomma</taxon>
    </lineage>
</organism>
<sequence>LDLTAASIAHMLEPQWNPSMEEHAMARIYRIGQKRAVTTIRYIIEDSLEEVGQLS</sequence>
<dbReference type="SUPFAM" id="SSF52540">
    <property type="entry name" value="P-loop containing nucleoside triphosphate hydrolases"/>
    <property type="match status" value="1"/>
</dbReference>
<dbReference type="EMBL" id="MU002172">
    <property type="protein sequence ID" value="KAF2788972.1"/>
    <property type="molecule type" value="Genomic_DNA"/>
</dbReference>
<dbReference type="GO" id="GO:0006281">
    <property type="term" value="P:DNA repair"/>
    <property type="evidence" value="ECO:0007669"/>
    <property type="project" value="TreeGrafter"/>
</dbReference>
<evidence type="ECO:0000256" key="3">
    <source>
        <dbReference type="ARBA" id="ARBA00022840"/>
    </source>
</evidence>
<proteinExistence type="predicted"/>
<dbReference type="GO" id="GO:0005634">
    <property type="term" value="C:nucleus"/>
    <property type="evidence" value="ECO:0007669"/>
    <property type="project" value="TreeGrafter"/>
</dbReference>
<dbReference type="PANTHER" id="PTHR45626">
    <property type="entry name" value="TRANSCRIPTION TERMINATION FACTOR 2-RELATED"/>
    <property type="match status" value="1"/>
</dbReference>
<name>A0A6A6WY17_9PLEO</name>
<evidence type="ECO:0000256" key="1">
    <source>
        <dbReference type="ARBA" id="ARBA00022741"/>
    </source>
</evidence>
<keyword evidence="3" id="KW-0067">ATP-binding</keyword>
<evidence type="ECO:0000256" key="2">
    <source>
        <dbReference type="ARBA" id="ARBA00022801"/>
    </source>
</evidence>
<dbReference type="Proteomes" id="UP000799757">
    <property type="component" value="Unassembled WGS sequence"/>
</dbReference>
<dbReference type="CDD" id="cd18793">
    <property type="entry name" value="SF2_C_SNF"/>
    <property type="match status" value="1"/>
</dbReference>
<gene>
    <name evidence="4" type="ORF">K505DRAFT_254301</name>
</gene>
<evidence type="ECO:0000313" key="5">
    <source>
        <dbReference type="Proteomes" id="UP000799757"/>
    </source>
</evidence>
<feature type="non-terminal residue" evidence="4">
    <location>
        <position position="1"/>
    </location>
</feature>
<dbReference type="GO" id="GO:0016787">
    <property type="term" value="F:hydrolase activity"/>
    <property type="evidence" value="ECO:0007669"/>
    <property type="project" value="UniProtKB-KW"/>
</dbReference>
<dbReference type="AlphaFoldDB" id="A0A6A6WY17"/>
<evidence type="ECO:0008006" key="6">
    <source>
        <dbReference type="Google" id="ProtNLM"/>
    </source>
</evidence>
<protein>
    <recommendedName>
        <fullName evidence="6">Helicase C-terminal domain-containing protein</fullName>
    </recommendedName>
</protein>
<dbReference type="GO" id="GO:0005524">
    <property type="term" value="F:ATP binding"/>
    <property type="evidence" value="ECO:0007669"/>
    <property type="project" value="UniProtKB-KW"/>
</dbReference>
<accession>A0A6A6WY17</accession>
<reference evidence="4" key="1">
    <citation type="journal article" date="2020" name="Stud. Mycol.">
        <title>101 Dothideomycetes genomes: a test case for predicting lifestyles and emergence of pathogens.</title>
        <authorList>
            <person name="Haridas S."/>
            <person name="Albert R."/>
            <person name="Binder M."/>
            <person name="Bloem J."/>
            <person name="Labutti K."/>
            <person name="Salamov A."/>
            <person name="Andreopoulos B."/>
            <person name="Baker S."/>
            <person name="Barry K."/>
            <person name="Bills G."/>
            <person name="Bluhm B."/>
            <person name="Cannon C."/>
            <person name="Castanera R."/>
            <person name="Culley D."/>
            <person name="Daum C."/>
            <person name="Ezra D."/>
            <person name="Gonzalez J."/>
            <person name="Henrissat B."/>
            <person name="Kuo A."/>
            <person name="Liang C."/>
            <person name="Lipzen A."/>
            <person name="Lutzoni F."/>
            <person name="Magnuson J."/>
            <person name="Mondo S."/>
            <person name="Nolan M."/>
            <person name="Ohm R."/>
            <person name="Pangilinan J."/>
            <person name="Park H.-J."/>
            <person name="Ramirez L."/>
            <person name="Alfaro M."/>
            <person name="Sun H."/>
            <person name="Tritt A."/>
            <person name="Yoshinaga Y."/>
            <person name="Zwiers L.-H."/>
            <person name="Turgeon B."/>
            <person name="Goodwin S."/>
            <person name="Spatafora J."/>
            <person name="Crous P."/>
            <person name="Grigoriev I."/>
        </authorList>
    </citation>
    <scope>NUCLEOTIDE SEQUENCE</scope>
    <source>
        <strain evidence="4">CBS 109.77</strain>
    </source>
</reference>